<evidence type="ECO:0000256" key="1">
    <source>
        <dbReference type="SAM" id="MobiDB-lite"/>
    </source>
</evidence>
<dbReference type="SUPFAM" id="SSF52075">
    <property type="entry name" value="Outer arm dynein light chain 1"/>
    <property type="match status" value="1"/>
</dbReference>
<name>A0A813M4W8_9BILA</name>
<protein>
    <submittedName>
        <fullName evidence="3">Uncharacterized protein</fullName>
    </submittedName>
</protein>
<feature type="chain" id="PRO_5032846656" evidence="2">
    <location>
        <begin position="20"/>
        <end position="476"/>
    </location>
</feature>
<comment type="caution">
    <text evidence="3">The sequence shown here is derived from an EMBL/GenBank/DDBJ whole genome shotgun (WGS) entry which is preliminary data.</text>
</comment>
<evidence type="ECO:0000313" key="4">
    <source>
        <dbReference type="Proteomes" id="UP000663879"/>
    </source>
</evidence>
<gene>
    <name evidence="3" type="ORF">OXX778_LOCUS1890</name>
</gene>
<organism evidence="3 4">
    <name type="scientific">Brachionus calyciflorus</name>
    <dbReference type="NCBI Taxonomy" id="104777"/>
    <lineage>
        <taxon>Eukaryota</taxon>
        <taxon>Metazoa</taxon>
        <taxon>Spiralia</taxon>
        <taxon>Gnathifera</taxon>
        <taxon>Rotifera</taxon>
        <taxon>Eurotatoria</taxon>
        <taxon>Monogononta</taxon>
        <taxon>Pseudotrocha</taxon>
        <taxon>Ploima</taxon>
        <taxon>Brachionidae</taxon>
        <taxon>Brachionus</taxon>
    </lineage>
</organism>
<feature type="region of interest" description="Disordered" evidence="1">
    <location>
        <begin position="418"/>
        <end position="437"/>
    </location>
</feature>
<dbReference type="AlphaFoldDB" id="A0A813M4W8"/>
<evidence type="ECO:0000256" key="2">
    <source>
        <dbReference type="SAM" id="SignalP"/>
    </source>
</evidence>
<dbReference type="InterPro" id="IPR032675">
    <property type="entry name" value="LRR_dom_sf"/>
</dbReference>
<accession>A0A813M4W8</accession>
<feature type="compositionally biased region" description="Low complexity" evidence="1">
    <location>
        <begin position="418"/>
        <end position="430"/>
    </location>
</feature>
<evidence type="ECO:0000313" key="3">
    <source>
        <dbReference type="EMBL" id="CAF0718011.1"/>
    </source>
</evidence>
<keyword evidence="2" id="KW-0732">Signal</keyword>
<keyword evidence="4" id="KW-1185">Reference proteome</keyword>
<sequence length="476" mass="55189">MTKFFLFILFLSLSSATNGNNNNNNNNNTDTDIFHITNKNRTIYCTTRDPNFIFENDIDFYLTNESSLINHIKKFKFEFYNLNFKENLSFNFNFLKNAIDLTFNNSKNLTQLINASDLNLSSYSIINSLLTSLVDNSPIPKCVISLDFSNNTIDYISNDFFLKFKKLNLVNLSRNRIKHLDNLLISIGYLMFKLNDNLIESIREIKILDNHSGIYLHLENNPIKYLPILYVKFCNLVLNTQNLTLNQFDYIKNSSLKILNLNRLSLKHDKTDDILQLLCLINSKYIKFSILTLDYEFNEDEIKYINPRYPVKLNKTFKNVSIHRNLKVECINCTYFDEFIFDYEDKCEIKSDFYTEVFTSETLIDTSLDEITTETTSTTSTASTTTSTSTTSSKIFSTFIFNKTTRKKPMLIRTTTLASTSRTTTQTSTSKTEENSLTTHDSTTIFTNLIEFTTTGPNIDYMNVSGSNDFEDLLRF</sequence>
<dbReference type="EMBL" id="CAJNOC010000133">
    <property type="protein sequence ID" value="CAF0718011.1"/>
    <property type="molecule type" value="Genomic_DNA"/>
</dbReference>
<reference evidence="3" key="1">
    <citation type="submission" date="2021-02" db="EMBL/GenBank/DDBJ databases">
        <authorList>
            <person name="Nowell W R."/>
        </authorList>
    </citation>
    <scope>NUCLEOTIDE SEQUENCE</scope>
    <source>
        <strain evidence="3">Ploen Becks lab</strain>
    </source>
</reference>
<dbReference type="Gene3D" id="3.80.10.10">
    <property type="entry name" value="Ribonuclease Inhibitor"/>
    <property type="match status" value="1"/>
</dbReference>
<proteinExistence type="predicted"/>
<dbReference type="Proteomes" id="UP000663879">
    <property type="component" value="Unassembled WGS sequence"/>
</dbReference>
<feature type="signal peptide" evidence="2">
    <location>
        <begin position="1"/>
        <end position="19"/>
    </location>
</feature>